<proteinExistence type="inferred from homology"/>
<evidence type="ECO:0000256" key="2">
    <source>
        <dbReference type="ARBA" id="ARBA00023002"/>
    </source>
</evidence>
<dbReference type="InterPro" id="IPR002225">
    <property type="entry name" value="3Beta_OHSteriod_DH/Estase"/>
</dbReference>
<comment type="caution">
    <text evidence="4">The sequence shown here is derived from an EMBL/GenBank/DDBJ whole genome shotgun (WGS) entry which is preliminary data.</text>
</comment>
<evidence type="ECO:0000256" key="1">
    <source>
        <dbReference type="ARBA" id="ARBA00009219"/>
    </source>
</evidence>
<dbReference type="InterPro" id="IPR036291">
    <property type="entry name" value="NAD(P)-bd_dom_sf"/>
</dbReference>
<dbReference type="InterPro" id="IPR050177">
    <property type="entry name" value="Lipid_A_modif_metabolic_enz"/>
</dbReference>
<keyword evidence="5" id="KW-1185">Reference proteome</keyword>
<dbReference type="SUPFAM" id="SSF51735">
    <property type="entry name" value="NAD(P)-binding Rossmann-fold domains"/>
    <property type="match status" value="1"/>
</dbReference>
<dbReference type="InterPro" id="IPR053478">
    <property type="entry name" value="2-alkyl-3-oxoalkanoate_rdct"/>
</dbReference>
<sequence length="334" mass="35159">MKVLVTGGGGFLGQALCRGLLAQGHAVASFSRSRHAGLDVLGVRQLQGDLADPDAVQQAFAEGFDAVLHNAAKAGTWGSYASYFSANVLGTRHVIAACRTHGIGKLVHTSTPSVVHRATHPVEGLGADAVPYGEGVKAHYAASKIIAEREVLAANDAQLATIALRPRLIWGPGDTQILPKLVARARSGRLRLVGDGNNLVDTTYIDNAAQAHLDALAALQPGAACAGNAYFISNGEPWPLREVLNGLLRAADAPQVHATLPFRLAYALGAFCEGAWTLLPLRGEPPMTRFLAEQLSTAHWYAMAPATRDFGYVPQVSMNEGLARLRAALVAGKA</sequence>
<evidence type="ECO:0000313" key="5">
    <source>
        <dbReference type="Proteomes" id="UP001430290"/>
    </source>
</evidence>
<dbReference type="Pfam" id="PF01073">
    <property type="entry name" value="3Beta_HSD"/>
    <property type="match status" value="1"/>
</dbReference>
<evidence type="ECO:0000313" key="4">
    <source>
        <dbReference type="EMBL" id="MBZ4186707.1"/>
    </source>
</evidence>
<evidence type="ECO:0000259" key="3">
    <source>
        <dbReference type="Pfam" id="PF01073"/>
    </source>
</evidence>
<reference evidence="4" key="1">
    <citation type="submission" date="2021-09" db="EMBL/GenBank/DDBJ databases">
        <authorList>
            <person name="Wu T."/>
            <person name="Guo S.Z."/>
        </authorList>
    </citation>
    <scope>NUCLEOTIDE SEQUENCE</scope>
    <source>
        <strain evidence="4">RSS-23</strain>
    </source>
</reference>
<name>A0ABS7TFT6_9GAMM</name>
<dbReference type="NCBIfam" id="NF042422">
    <property type="entry name" value="oxyalk_red_OleD"/>
    <property type="match status" value="1"/>
</dbReference>
<comment type="similarity">
    <text evidence="1">Belongs to the 3-beta-HSD family.</text>
</comment>
<gene>
    <name evidence="4" type="ORF">K7B09_10280</name>
</gene>
<dbReference type="Gene3D" id="3.40.50.720">
    <property type="entry name" value="NAD(P)-binding Rossmann-like Domain"/>
    <property type="match status" value="1"/>
</dbReference>
<dbReference type="RefSeq" id="WP_223629383.1">
    <property type="nucleotide sequence ID" value="NZ_JAIQDJ010000006.1"/>
</dbReference>
<dbReference type="EMBL" id="JAIQDJ010000006">
    <property type="protein sequence ID" value="MBZ4186707.1"/>
    <property type="molecule type" value="Genomic_DNA"/>
</dbReference>
<dbReference type="Proteomes" id="UP001430290">
    <property type="component" value="Unassembled WGS sequence"/>
</dbReference>
<keyword evidence="2" id="KW-0560">Oxidoreductase</keyword>
<accession>A0ABS7TFT6</accession>
<organism evidence="4 5">
    <name type="scientific">Thermomonas beijingensis</name>
    <dbReference type="NCBI Taxonomy" id="2872701"/>
    <lineage>
        <taxon>Bacteria</taxon>
        <taxon>Pseudomonadati</taxon>
        <taxon>Pseudomonadota</taxon>
        <taxon>Gammaproteobacteria</taxon>
        <taxon>Lysobacterales</taxon>
        <taxon>Lysobacteraceae</taxon>
        <taxon>Thermomonas</taxon>
    </lineage>
</organism>
<protein>
    <submittedName>
        <fullName evidence="4">NAD-dependent epimerase/dehydratase family protein</fullName>
    </submittedName>
</protein>
<feature type="domain" description="3-beta hydroxysteroid dehydrogenase/isomerase" evidence="3">
    <location>
        <begin position="4"/>
        <end position="257"/>
    </location>
</feature>
<dbReference type="PANTHER" id="PTHR43245">
    <property type="entry name" value="BIFUNCTIONAL POLYMYXIN RESISTANCE PROTEIN ARNA"/>
    <property type="match status" value="1"/>
</dbReference>
<dbReference type="PANTHER" id="PTHR43245:SF51">
    <property type="entry name" value="SHORT CHAIN DEHYDROGENASE_REDUCTASE FAMILY 42E, MEMBER 2"/>
    <property type="match status" value="1"/>
</dbReference>